<keyword evidence="3" id="KW-1185">Reference proteome</keyword>
<evidence type="ECO:0000313" key="3">
    <source>
        <dbReference type="Proteomes" id="UP000062160"/>
    </source>
</evidence>
<accession>A0A0U9I2V4</accession>
<dbReference type="AlphaFoldDB" id="A0A0U9I2V4"/>
<gene>
    <name evidence="2" type="ORF">TSYNT_526</name>
</gene>
<name>A0A0U9I2V4_9FIRM</name>
<organism evidence="2">
    <name type="scientific">Tepidanaerobacter syntrophicus</name>
    <dbReference type="NCBI Taxonomy" id="224999"/>
    <lineage>
        <taxon>Bacteria</taxon>
        <taxon>Bacillati</taxon>
        <taxon>Bacillota</taxon>
        <taxon>Clostridia</taxon>
        <taxon>Thermosediminibacterales</taxon>
        <taxon>Tepidanaerobacteraceae</taxon>
        <taxon>Tepidanaerobacter</taxon>
    </lineage>
</organism>
<dbReference type="PROSITE" id="PS51257">
    <property type="entry name" value="PROKAR_LIPOPROTEIN"/>
    <property type="match status" value="1"/>
</dbReference>
<evidence type="ECO:0008006" key="4">
    <source>
        <dbReference type="Google" id="ProtNLM"/>
    </source>
</evidence>
<dbReference type="Proteomes" id="UP000062160">
    <property type="component" value="Unassembled WGS sequence"/>
</dbReference>
<keyword evidence="1" id="KW-0472">Membrane</keyword>
<evidence type="ECO:0000313" key="2">
    <source>
        <dbReference type="EMBL" id="GAQ24200.1"/>
    </source>
</evidence>
<evidence type="ECO:0000256" key="1">
    <source>
        <dbReference type="SAM" id="Phobius"/>
    </source>
</evidence>
<feature type="transmembrane region" description="Helical" evidence="1">
    <location>
        <begin position="39"/>
        <end position="58"/>
    </location>
</feature>
<feature type="transmembrane region" description="Helical" evidence="1">
    <location>
        <begin position="12"/>
        <end position="33"/>
    </location>
</feature>
<dbReference type="RefSeq" id="WP_059031308.1">
    <property type="nucleotide sequence ID" value="NZ_DF976999.1"/>
</dbReference>
<reference evidence="2" key="1">
    <citation type="journal article" date="2016" name="Genome Announc.">
        <title>Draft Genome Sequence of the Syntrophic Lactate-Degrading Bacterium Tepidanaerobacter syntrophicus JLT.</title>
        <authorList>
            <person name="Matsuura N."/>
            <person name="Ohashi A."/>
            <person name="Tourlousse D.M."/>
            <person name="Sekiguchi Y."/>
        </authorList>
    </citation>
    <scope>NUCLEOTIDE SEQUENCE [LARGE SCALE GENOMIC DNA]</scope>
    <source>
        <strain evidence="2">JL</strain>
    </source>
</reference>
<protein>
    <recommendedName>
        <fullName evidence="4">Lipoprotein</fullName>
    </recommendedName>
</protein>
<dbReference type="EMBL" id="DF976999">
    <property type="protein sequence ID" value="GAQ24200.1"/>
    <property type="molecule type" value="Genomic_DNA"/>
</dbReference>
<sequence>MKKRIEFSKILFIGVSIMTISVVIFSCAMIYRTGDLSPLAYLIPAVFTELATATAFYYRKAERENTKGGIVYDSVMTQKESNGEGGM</sequence>
<dbReference type="STRING" id="224999.GCA_001485475_00182"/>
<keyword evidence="1" id="KW-1133">Transmembrane helix</keyword>
<keyword evidence="1" id="KW-0812">Transmembrane</keyword>
<proteinExistence type="predicted"/>